<dbReference type="Proteomes" id="UP000299102">
    <property type="component" value="Unassembled WGS sequence"/>
</dbReference>
<dbReference type="GO" id="GO:0003676">
    <property type="term" value="F:nucleic acid binding"/>
    <property type="evidence" value="ECO:0007669"/>
    <property type="project" value="InterPro"/>
</dbReference>
<gene>
    <name evidence="1" type="ORF">EVAR_628_1</name>
</gene>
<sequence length="191" mass="22093">MLQSASTAGAAIYLVSPTPYSAHGEYVYVLWHPMLNSHVTSANPRPVYGGCINRPSRCVASAMRQKIGLTSHPPYSPDLAPNDLYLFPSVKNKLSGQHFSNREETLKRSKCTFWRYFNQNHHHISPHFGFSFTFASEYRFLRCVGKMMDSVSMFFQTCLLQHELHKWWSEYNSDGCIDAAAIYRWRIRLYI</sequence>
<dbReference type="OrthoDB" id="10252139at2759"/>
<protein>
    <recommendedName>
        <fullName evidence="3">Mariner Mos1 transposase</fullName>
    </recommendedName>
</protein>
<evidence type="ECO:0000313" key="1">
    <source>
        <dbReference type="EMBL" id="GBO99422.1"/>
    </source>
</evidence>
<proteinExistence type="predicted"/>
<keyword evidence="2" id="KW-1185">Reference proteome</keyword>
<organism evidence="1 2">
    <name type="scientific">Eumeta variegata</name>
    <name type="common">Bagworm moth</name>
    <name type="synonym">Eumeta japonica</name>
    <dbReference type="NCBI Taxonomy" id="151549"/>
    <lineage>
        <taxon>Eukaryota</taxon>
        <taxon>Metazoa</taxon>
        <taxon>Ecdysozoa</taxon>
        <taxon>Arthropoda</taxon>
        <taxon>Hexapoda</taxon>
        <taxon>Insecta</taxon>
        <taxon>Pterygota</taxon>
        <taxon>Neoptera</taxon>
        <taxon>Endopterygota</taxon>
        <taxon>Lepidoptera</taxon>
        <taxon>Glossata</taxon>
        <taxon>Ditrysia</taxon>
        <taxon>Tineoidea</taxon>
        <taxon>Psychidae</taxon>
        <taxon>Oiketicinae</taxon>
        <taxon>Eumeta</taxon>
    </lineage>
</organism>
<dbReference type="EMBL" id="BGZK01000003">
    <property type="protein sequence ID" value="GBO99422.1"/>
    <property type="molecule type" value="Genomic_DNA"/>
</dbReference>
<dbReference type="Gene3D" id="3.30.420.10">
    <property type="entry name" value="Ribonuclease H-like superfamily/Ribonuclease H"/>
    <property type="match status" value="1"/>
</dbReference>
<evidence type="ECO:0008006" key="3">
    <source>
        <dbReference type="Google" id="ProtNLM"/>
    </source>
</evidence>
<name>A0A4C1SB80_EUMVA</name>
<dbReference type="InterPro" id="IPR036397">
    <property type="entry name" value="RNaseH_sf"/>
</dbReference>
<evidence type="ECO:0000313" key="2">
    <source>
        <dbReference type="Proteomes" id="UP000299102"/>
    </source>
</evidence>
<accession>A0A4C1SB80</accession>
<comment type="caution">
    <text evidence="1">The sequence shown here is derived from an EMBL/GenBank/DDBJ whole genome shotgun (WGS) entry which is preliminary data.</text>
</comment>
<reference evidence="1 2" key="1">
    <citation type="journal article" date="2019" name="Commun. Biol.">
        <title>The bagworm genome reveals a unique fibroin gene that provides high tensile strength.</title>
        <authorList>
            <person name="Kono N."/>
            <person name="Nakamura H."/>
            <person name="Ohtoshi R."/>
            <person name="Tomita M."/>
            <person name="Numata K."/>
            <person name="Arakawa K."/>
        </authorList>
    </citation>
    <scope>NUCLEOTIDE SEQUENCE [LARGE SCALE GENOMIC DNA]</scope>
</reference>
<dbReference type="AlphaFoldDB" id="A0A4C1SB80"/>